<name>A0A1F4XY11_9BACT</name>
<dbReference type="InterPro" id="IPR000100">
    <property type="entry name" value="RNase_P"/>
</dbReference>
<dbReference type="AlphaFoldDB" id="A0A1F4XY11"/>
<keyword evidence="3" id="KW-0255">Endonuclease</keyword>
<dbReference type="STRING" id="1797245.A2949_03175"/>
<evidence type="ECO:0000256" key="3">
    <source>
        <dbReference type="ARBA" id="ARBA00022759"/>
    </source>
</evidence>
<dbReference type="Proteomes" id="UP000178585">
    <property type="component" value="Unassembled WGS sequence"/>
</dbReference>
<keyword evidence="2" id="KW-0540">Nuclease</keyword>
<accession>A0A1F4XY11</accession>
<dbReference type="EMBL" id="MEWZ01000023">
    <property type="protein sequence ID" value="OGC86436.1"/>
    <property type="molecule type" value="Genomic_DNA"/>
</dbReference>
<evidence type="ECO:0000256" key="5">
    <source>
        <dbReference type="ARBA" id="ARBA00022884"/>
    </source>
</evidence>
<evidence type="ECO:0000256" key="1">
    <source>
        <dbReference type="ARBA" id="ARBA00022694"/>
    </source>
</evidence>
<keyword evidence="4" id="KW-0378">Hydrolase</keyword>
<sequence length="98" mass="10727">MLPQRSRLSAAEVRAILKGGRSARSATLSAKYVPAVHSRAAVVVSTKVAKSAVARNRLRRTCYDALRPLLPPGKNVVFFLHKPTLDIGELKELCFKLS</sequence>
<evidence type="ECO:0000313" key="7">
    <source>
        <dbReference type="Proteomes" id="UP000178585"/>
    </source>
</evidence>
<keyword evidence="5" id="KW-0694">RNA-binding</keyword>
<protein>
    <submittedName>
        <fullName evidence="6">Uncharacterized protein</fullName>
    </submittedName>
</protein>
<gene>
    <name evidence="6" type="ORF">A2949_03175</name>
</gene>
<evidence type="ECO:0000313" key="6">
    <source>
        <dbReference type="EMBL" id="OGC86436.1"/>
    </source>
</evidence>
<evidence type="ECO:0000256" key="2">
    <source>
        <dbReference type="ARBA" id="ARBA00022722"/>
    </source>
</evidence>
<reference evidence="6 7" key="1">
    <citation type="journal article" date="2016" name="Nat. Commun.">
        <title>Thousands of microbial genomes shed light on interconnected biogeochemical processes in an aquifer system.</title>
        <authorList>
            <person name="Anantharaman K."/>
            <person name="Brown C.T."/>
            <person name="Hug L.A."/>
            <person name="Sharon I."/>
            <person name="Castelle C.J."/>
            <person name="Probst A.J."/>
            <person name="Thomas B.C."/>
            <person name="Singh A."/>
            <person name="Wilkins M.J."/>
            <person name="Karaoz U."/>
            <person name="Brodie E.L."/>
            <person name="Williams K.H."/>
            <person name="Hubbard S.S."/>
            <person name="Banfield J.F."/>
        </authorList>
    </citation>
    <scope>NUCLEOTIDE SEQUENCE [LARGE SCALE GENOMIC DNA]</scope>
</reference>
<keyword evidence="1" id="KW-0819">tRNA processing</keyword>
<dbReference type="InterPro" id="IPR020568">
    <property type="entry name" value="Ribosomal_Su5_D2-typ_SF"/>
</dbReference>
<dbReference type="Gene3D" id="3.30.230.10">
    <property type="match status" value="1"/>
</dbReference>
<comment type="caution">
    <text evidence="6">The sequence shown here is derived from an EMBL/GenBank/DDBJ whole genome shotgun (WGS) entry which is preliminary data.</text>
</comment>
<dbReference type="Pfam" id="PF00825">
    <property type="entry name" value="Ribonuclease_P"/>
    <property type="match status" value="1"/>
</dbReference>
<dbReference type="SUPFAM" id="SSF54211">
    <property type="entry name" value="Ribosomal protein S5 domain 2-like"/>
    <property type="match status" value="1"/>
</dbReference>
<dbReference type="InterPro" id="IPR014721">
    <property type="entry name" value="Ribsml_uS5_D2-typ_fold_subgr"/>
</dbReference>
<dbReference type="GO" id="GO:0008033">
    <property type="term" value="P:tRNA processing"/>
    <property type="evidence" value="ECO:0007669"/>
    <property type="project" value="UniProtKB-KW"/>
</dbReference>
<dbReference type="GO" id="GO:0004526">
    <property type="term" value="F:ribonuclease P activity"/>
    <property type="evidence" value="ECO:0007669"/>
    <property type="project" value="InterPro"/>
</dbReference>
<dbReference type="GO" id="GO:0000049">
    <property type="term" value="F:tRNA binding"/>
    <property type="evidence" value="ECO:0007669"/>
    <property type="project" value="InterPro"/>
</dbReference>
<organism evidence="6 7">
    <name type="scientific">Candidatus Adlerbacteria bacterium RIFCSPLOWO2_01_FULL_54_21b</name>
    <dbReference type="NCBI Taxonomy" id="1797245"/>
    <lineage>
        <taxon>Bacteria</taxon>
        <taxon>Candidatus Adleribacteriota</taxon>
    </lineage>
</organism>
<evidence type="ECO:0000256" key="4">
    <source>
        <dbReference type="ARBA" id="ARBA00022801"/>
    </source>
</evidence>
<proteinExistence type="predicted"/>